<dbReference type="NCBIfam" id="TIGR00231">
    <property type="entry name" value="small_GTP"/>
    <property type="match status" value="2"/>
</dbReference>
<dbReference type="InterPro" id="IPR031166">
    <property type="entry name" value="G_ENGA"/>
</dbReference>
<dbReference type="STRING" id="574650.SAMN04487966_104239"/>
<accession>A0A1I7ML09</accession>
<dbReference type="Gene3D" id="3.30.300.20">
    <property type="match status" value="1"/>
</dbReference>
<dbReference type="RefSeq" id="WP_091696575.1">
    <property type="nucleotide sequence ID" value="NZ_FPCG01000004.1"/>
</dbReference>
<keyword evidence="4 11" id="KW-0677">Repeat</keyword>
<evidence type="ECO:0000256" key="7">
    <source>
        <dbReference type="ARBA" id="ARBA00032345"/>
    </source>
</evidence>
<dbReference type="FunFam" id="3.40.50.300:FF:000040">
    <property type="entry name" value="GTPase Der"/>
    <property type="match status" value="1"/>
</dbReference>
<dbReference type="GO" id="GO:0043022">
    <property type="term" value="F:ribosome binding"/>
    <property type="evidence" value="ECO:0007669"/>
    <property type="project" value="TreeGrafter"/>
</dbReference>
<organism evidence="14 15">
    <name type="scientific">Micrococcus terreus</name>
    <dbReference type="NCBI Taxonomy" id="574650"/>
    <lineage>
        <taxon>Bacteria</taxon>
        <taxon>Bacillati</taxon>
        <taxon>Actinomycetota</taxon>
        <taxon>Actinomycetes</taxon>
        <taxon>Micrococcales</taxon>
        <taxon>Micrococcaceae</taxon>
        <taxon>Micrococcus</taxon>
    </lineage>
</organism>
<dbReference type="FunFam" id="3.30.300.20:FF:000004">
    <property type="entry name" value="GTPase Der"/>
    <property type="match status" value="1"/>
</dbReference>
<keyword evidence="15" id="KW-1185">Reference proteome</keyword>
<dbReference type="EMBL" id="FPCG01000004">
    <property type="protein sequence ID" value="SFV22634.1"/>
    <property type="molecule type" value="Genomic_DNA"/>
</dbReference>
<dbReference type="PANTHER" id="PTHR43834">
    <property type="entry name" value="GTPASE DER"/>
    <property type="match status" value="1"/>
</dbReference>
<evidence type="ECO:0000256" key="2">
    <source>
        <dbReference type="ARBA" id="ARBA00020953"/>
    </source>
</evidence>
<dbReference type="PROSITE" id="PS51712">
    <property type="entry name" value="G_ENGA"/>
    <property type="match status" value="2"/>
</dbReference>
<feature type="region of interest" description="Disordered" evidence="12">
    <location>
        <begin position="1"/>
        <end position="25"/>
    </location>
</feature>
<dbReference type="CDD" id="cd01894">
    <property type="entry name" value="EngA1"/>
    <property type="match status" value="1"/>
</dbReference>
<evidence type="ECO:0000259" key="13">
    <source>
        <dbReference type="PROSITE" id="PS51712"/>
    </source>
</evidence>
<dbReference type="SUPFAM" id="SSF52540">
    <property type="entry name" value="P-loop containing nucleoside triphosphate hydrolases"/>
    <property type="match status" value="2"/>
</dbReference>
<feature type="binding site" evidence="9">
    <location>
        <begin position="87"/>
        <end position="94"/>
    </location>
    <ligand>
        <name>GTP</name>
        <dbReference type="ChEBI" id="CHEBI:37565"/>
        <label>1</label>
    </ligand>
</feature>
<comment type="subunit">
    <text evidence="9">Associates with the 50S ribosomal subunit.</text>
</comment>
<evidence type="ECO:0000256" key="3">
    <source>
        <dbReference type="ARBA" id="ARBA00022517"/>
    </source>
</evidence>
<feature type="binding site" evidence="9">
    <location>
        <begin position="196"/>
        <end position="199"/>
    </location>
    <ligand>
        <name>GTP</name>
        <dbReference type="ChEBI" id="CHEBI:37565"/>
        <label>1</label>
    </ligand>
</feature>
<comment type="similarity">
    <text evidence="1 9 10 11">Belongs to the TRAFAC class TrmE-Era-EngA-EngB-Septin-like GTPase superfamily. EngA (Der) GTPase family.</text>
</comment>
<evidence type="ECO:0000256" key="1">
    <source>
        <dbReference type="ARBA" id="ARBA00008279"/>
    </source>
</evidence>
<feature type="binding site" evidence="9">
    <location>
        <begin position="262"/>
        <end position="269"/>
    </location>
    <ligand>
        <name>GTP</name>
        <dbReference type="ChEBI" id="CHEBI:37565"/>
        <label>2</label>
    </ligand>
</feature>
<dbReference type="GO" id="GO:0005525">
    <property type="term" value="F:GTP binding"/>
    <property type="evidence" value="ECO:0007669"/>
    <property type="project" value="UniProtKB-UniRule"/>
</dbReference>
<dbReference type="Pfam" id="PF01926">
    <property type="entry name" value="MMR_HSR1"/>
    <property type="match status" value="2"/>
</dbReference>
<dbReference type="InterPro" id="IPR015946">
    <property type="entry name" value="KH_dom-like_a/b"/>
</dbReference>
<dbReference type="GO" id="GO:0042254">
    <property type="term" value="P:ribosome biogenesis"/>
    <property type="evidence" value="ECO:0007669"/>
    <property type="project" value="UniProtKB-KW"/>
</dbReference>
<keyword evidence="6 9" id="KW-0342">GTP-binding</keyword>
<evidence type="ECO:0000256" key="4">
    <source>
        <dbReference type="ARBA" id="ARBA00022737"/>
    </source>
</evidence>
<reference evidence="14 15" key="1">
    <citation type="submission" date="2016-10" db="EMBL/GenBank/DDBJ databases">
        <authorList>
            <person name="de Groot N.N."/>
        </authorList>
    </citation>
    <scope>NUCLEOTIDE SEQUENCE [LARGE SCALE GENOMIC DNA]</scope>
    <source>
        <strain evidence="14 15">CGMCC 1.7054</strain>
    </source>
</reference>
<evidence type="ECO:0000256" key="5">
    <source>
        <dbReference type="ARBA" id="ARBA00022741"/>
    </source>
</evidence>
<evidence type="ECO:0000256" key="10">
    <source>
        <dbReference type="PROSITE-ProRule" id="PRU01049"/>
    </source>
</evidence>
<feature type="binding site" evidence="9">
    <location>
        <begin position="309"/>
        <end position="313"/>
    </location>
    <ligand>
        <name>GTP</name>
        <dbReference type="ChEBI" id="CHEBI:37565"/>
        <label>2</label>
    </ligand>
</feature>
<feature type="binding site" evidence="9">
    <location>
        <begin position="134"/>
        <end position="138"/>
    </location>
    <ligand>
        <name>GTP</name>
        <dbReference type="ChEBI" id="CHEBI:37565"/>
        <label>1</label>
    </ligand>
</feature>
<evidence type="ECO:0000256" key="6">
    <source>
        <dbReference type="ARBA" id="ARBA00023134"/>
    </source>
</evidence>
<feature type="domain" description="EngA-type G" evidence="13">
    <location>
        <begin position="256"/>
        <end position="431"/>
    </location>
</feature>
<comment type="function">
    <text evidence="8 9 11">GTPase that plays an essential role in the late steps of ribosome biogenesis.</text>
</comment>
<dbReference type="Proteomes" id="UP000198881">
    <property type="component" value="Unassembled WGS sequence"/>
</dbReference>
<dbReference type="InterPro" id="IPR006073">
    <property type="entry name" value="GTP-bd"/>
</dbReference>
<feature type="domain" description="EngA-type G" evidence="13">
    <location>
        <begin position="81"/>
        <end position="244"/>
    </location>
</feature>
<sequence length="520" mass="57546">MSTENTNAPLGGSDGSEDEYVPTHEDQIAQRLAELSEEDARQRAEALRAGLLDYDLDEEDAALLDLWEEGEPEPEDEPIPPVLAIVGRPNVGKSTLVNRIIGRREAVVEDVPGVTRDRVSYEAEWNGRVFTVVDTGGWEHDAKGIHQRVAEQAELAVDVADAVVFVVDSTVGPTSTDEAVVKMLRRKGKPVILAANKVDDITQEADAASLWGLGFGYPYPVSAIHGRGTGDLLDAALDELPEESAYGGLIPRGGPRRVALLGRPNVGKSSLLNKLAGSDRVVVDDLAGTTRDPVDELVELGGRLWRFVDTAGIRRRQHMAHGADYYASLRTQSALDKAEVAVVLLEASEVLSEQDVRILQLVLESGRALVLAFNKWDLLSQDEDRRWYLEREIEKDLAHVAWAPRVNLSAKTGWHKDKLVPALDTALESWDKRIPTGKLNAFLGELVAEHPHPVRGGKQPRILFATQPSSRPPKFILFTTGFLDPGYRRFIIRRLRETFGFEGTPIEVAMRVREKRGRRR</sequence>
<gene>
    <name evidence="9" type="primary">der</name>
    <name evidence="14" type="ORF">SAMN04487966_104239</name>
</gene>
<evidence type="ECO:0000256" key="9">
    <source>
        <dbReference type="HAMAP-Rule" id="MF_00195"/>
    </source>
</evidence>
<evidence type="ECO:0000256" key="8">
    <source>
        <dbReference type="ARBA" id="ARBA00053470"/>
    </source>
</evidence>
<name>A0A1I7ML09_9MICC</name>
<evidence type="ECO:0000313" key="15">
    <source>
        <dbReference type="Proteomes" id="UP000198881"/>
    </source>
</evidence>
<keyword evidence="5 9" id="KW-0547">Nucleotide-binding</keyword>
<evidence type="ECO:0000256" key="12">
    <source>
        <dbReference type="SAM" id="MobiDB-lite"/>
    </source>
</evidence>
<dbReference type="PRINTS" id="PR00326">
    <property type="entry name" value="GTP1OBG"/>
</dbReference>
<dbReference type="SMART" id="SM00382">
    <property type="entry name" value="AAA"/>
    <property type="match status" value="2"/>
</dbReference>
<dbReference type="AlphaFoldDB" id="A0A1I7ML09"/>
<proteinExistence type="inferred from homology"/>
<dbReference type="Pfam" id="PF14714">
    <property type="entry name" value="KH_dom-like"/>
    <property type="match status" value="1"/>
</dbReference>
<dbReference type="OrthoDB" id="9805918at2"/>
<dbReference type="PANTHER" id="PTHR43834:SF6">
    <property type="entry name" value="GTPASE DER"/>
    <property type="match status" value="1"/>
</dbReference>
<dbReference type="FunFam" id="3.40.50.300:FF:000057">
    <property type="entry name" value="GTPase Der"/>
    <property type="match status" value="1"/>
</dbReference>
<dbReference type="InterPro" id="IPR016484">
    <property type="entry name" value="GTPase_Der"/>
</dbReference>
<dbReference type="CDD" id="cd01895">
    <property type="entry name" value="EngA2"/>
    <property type="match status" value="1"/>
</dbReference>
<dbReference type="InterPro" id="IPR027417">
    <property type="entry name" value="P-loop_NTPase"/>
</dbReference>
<dbReference type="InterPro" id="IPR005225">
    <property type="entry name" value="Small_GTP-bd"/>
</dbReference>
<dbReference type="Gene3D" id="3.40.50.300">
    <property type="entry name" value="P-loop containing nucleotide triphosphate hydrolases"/>
    <property type="match status" value="2"/>
</dbReference>
<dbReference type="InterPro" id="IPR003593">
    <property type="entry name" value="AAA+_ATPase"/>
</dbReference>
<dbReference type="NCBIfam" id="TIGR03594">
    <property type="entry name" value="GTPase_EngA"/>
    <property type="match status" value="1"/>
</dbReference>
<feature type="binding site" evidence="9">
    <location>
        <begin position="374"/>
        <end position="377"/>
    </location>
    <ligand>
        <name>GTP</name>
        <dbReference type="ChEBI" id="CHEBI:37565"/>
        <label>2</label>
    </ligand>
</feature>
<dbReference type="InterPro" id="IPR032859">
    <property type="entry name" value="KH_dom-like"/>
</dbReference>
<evidence type="ECO:0000313" key="14">
    <source>
        <dbReference type="EMBL" id="SFV22634.1"/>
    </source>
</evidence>
<dbReference type="NCBIfam" id="NF002828">
    <property type="entry name" value="PRK03003.1"/>
    <property type="match status" value="1"/>
</dbReference>
<protein>
    <recommendedName>
        <fullName evidence="2 9">GTPase Der</fullName>
    </recommendedName>
    <alternativeName>
        <fullName evidence="7 9">GTP-binding protein EngA</fullName>
    </alternativeName>
</protein>
<keyword evidence="3 9" id="KW-0690">Ribosome biogenesis</keyword>
<dbReference type="PIRSF" id="PIRSF006485">
    <property type="entry name" value="GTP-binding_EngA"/>
    <property type="match status" value="1"/>
</dbReference>
<evidence type="ECO:0000256" key="11">
    <source>
        <dbReference type="RuleBase" id="RU004481"/>
    </source>
</evidence>
<dbReference type="HAMAP" id="MF_00195">
    <property type="entry name" value="GTPase_Der"/>
    <property type="match status" value="1"/>
</dbReference>